<dbReference type="Gene3D" id="3.40.50.300">
    <property type="entry name" value="P-loop containing nucleotide triphosphate hydrolases"/>
    <property type="match status" value="1"/>
</dbReference>
<feature type="domain" description="Terminase large subunit-like endonuclease" evidence="2">
    <location>
        <begin position="276"/>
        <end position="565"/>
    </location>
</feature>
<dbReference type="GO" id="GO:0004519">
    <property type="term" value="F:endonuclease activity"/>
    <property type="evidence" value="ECO:0007669"/>
    <property type="project" value="InterPro"/>
</dbReference>
<dbReference type="EMBL" id="CP015607">
    <property type="protein sequence ID" value="APT45111.1"/>
    <property type="molecule type" value="Genomic_DNA"/>
</dbReference>
<dbReference type="PANTHER" id="PTHR41287:SF1">
    <property type="entry name" value="PROTEIN YMFN"/>
    <property type="match status" value="1"/>
</dbReference>
<proteinExistence type="predicted"/>
<name>A0A1L6ZF13_BACIA</name>
<reference evidence="3 4" key="1">
    <citation type="submission" date="2016-05" db="EMBL/GenBank/DDBJ databases">
        <title>Complete Genome and Methylome Analysis of Psychrotrophic Bacterial Isolates from Antarctic Lake Untersee.</title>
        <authorList>
            <person name="Fomenkov A."/>
            <person name="Akimov V.N."/>
            <person name="Vasilyeva L.V."/>
            <person name="Andersen D."/>
            <person name="Vincze T."/>
            <person name="Roberts R.J."/>
        </authorList>
    </citation>
    <scope>NUCLEOTIDE SEQUENCE [LARGE SCALE GENOMIC DNA]</scope>
    <source>
        <strain evidence="3 4">U14-5</strain>
    </source>
</reference>
<organism evidence="3 4">
    <name type="scientific">Bacillus safensis</name>
    <dbReference type="NCBI Taxonomy" id="561879"/>
    <lineage>
        <taxon>Bacteria</taxon>
        <taxon>Bacillati</taxon>
        <taxon>Bacillota</taxon>
        <taxon>Bacilli</taxon>
        <taxon>Bacillales</taxon>
        <taxon>Bacillaceae</taxon>
        <taxon>Bacillus</taxon>
    </lineage>
</organism>
<sequence>MVIEPGVNYADIYAKQVLSNKKEHCKAVIKAVERYLRWKKRKDIWLDVDAANRAMDFIETFCKHSKGELAGKPLTLELWQKFIYTNIYGFYTKDEKGREVRAVRTAYVQVPRKNGKTVLASGSGTYALYGDGELGAECYTAATDSDQANIAAQQIASTIINSPDLDEVTQIYKGQKGKINAIWYRFSIDGVEYANCLVPLSKNTKGLDGKGPHFVLLDEVHAQDNADMYDILKSGMGSRLQPLMFIISTAGKGTTSVGLQIYEYAKGLLNSTKEDDEDTSYFTFITEPDKGDKWDDRKVWKRVNPNWGVSVQPSFLESEFKNAQQSAERKDEFLAKYLNIFVRSTGAYFDKDIVGKMILDDNGEIIRDIGDYSGSEVVLGLDLSKTTDLTCVSINIPTHDDSGRSRLVVKQMYFIPDHNIEGREKTENIPYRQMAEKGFLTFCPGRSIDYDMVIRYMIECAQMYDVIQVNYDPALSEKIIESLEAEGFTCVEVKQYGAVLNSPWDDAEVLMYEGRIKTDNPLFIYCIENVVAEKNYQGLKRPSKKQSKNKIDGFSAFLTAHKETMMMMEDYNSDEYESMLDELYR</sequence>
<dbReference type="InterPro" id="IPR046462">
    <property type="entry name" value="TerL_nuclease"/>
</dbReference>
<dbReference type="Pfam" id="PF03354">
    <property type="entry name" value="TerL_ATPase"/>
    <property type="match status" value="1"/>
</dbReference>
<dbReference type="Proteomes" id="UP000185426">
    <property type="component" value="Chromosome"/>
</dbReference>
<evidence type="ECO:0000259" key="2">
    <source>
        <dbReference type="Pfam" id="PF20441"/>
    </source>
</evidence>
<dbReference type="InterPro" id="IPR027417">
    <property type="entry name" value="P-loop_NTPase"/>
</dbReference>
<dbReference type="InterPro" id="IPR005021">
    <property type="entry name" value="Terminase_largesu-like"/>
</dbReference>
<accession>A0A1L6ZF13</accession>
<protein>
    <submittedName>
        <fullName evidence="3">Terminase</fullName>
    </submittedName>
</protein>
<evidence type="ECO:0000313" key="3">
    <source>
        <dbReference type="EMBL" id="APT45111.1"/>
    </source>
</evidence>
<dbReference type="AlphaFoldDB" id="A0A1L6ZF13"/>
<dbReference type="InterPro" id="IPR046461">
    <property type="entry name" value="TerL_ATPase"/>
</dbReference>
<dbReference type="PANTHER" id="PTHR41287">
    <property type="match status" value="1"/>
</dbReference>
<evidence type="ECO:0000259" key="1">
    <source>
        <dbReference type="Pfam" id="PF03354"/>
    </source>
</evidence>
<feature type="domain" description="Terminase large subunit-like ATPase" evidence="1">
    <location>
        <begin position="79"/>
        <end position="267"/>
    </location>
</feature>
<evidence type="ECO:0000313" key="4">
    <source>
        <dbReference type="Proteomes" id="UP000185426"/>
    </source>
</evidence>
<dbReference type="Pfam" id="PF20441">
    <property type="entry name" value="TerL_nuclease"/>
    <property type="match status" value="1"/>
</dbReference>
<gene>
    <name evidence="3" type="ORF">BSA145_03715</name>
</gene>